<reference evidence="2" key="1">
    <citation type="submission" date="2021-01" db="EMBL/GenBank/DDBJ databases">
        <authorList>
            <person name="Lovell J.T."/>
            <person name="Bentley N."/>
            <person name="Bhattarai G."/>
            <person name="Jenkins J.W."/>
            <person name="Sreedasyam A."/>
            <person name="Alarcon Y."/>
            <person name="Bock C."/>
            <person name="Boston L."/>
            <person name="Carlson J."/>
            <person name="Cervantes K."/>
            <person name="Clermont K."/>
            <person name="Krom N."/>
            <person name="Kubenka K."/>
            <person name="Mamidi S."/>
            <person name="Mattison C."/>
            <person name="Monteros M."/>
            <person name="Pisani C."/>
            <person name="Plott C."/>
            <person name="Rajasekar S."/>
            <person name="Rhein H.S."/>
            <person name="Rohla C."/>
            <person name="Song M."/>
            <person name="Hilaire R.S."/>
            <person name="Shu S."/>
            <person name="Wells L."/>
            <person name="Wang X."/>
            <person name="Webber J."/>
            <person name="Heerema R.J."/>
            <person name="Klein P."/>
            <person name="Conner P."/>
            <person name="Grauke L."/>
            <person name="Grimwood J."/>
            <person name="Schmutz J."/>
            <person name="Randall J.J."/>
        </authorList>
    </citation>
    <scope>NUCLEOTIDE SEQUENCE</scope>
    <source>
        <tissue evidence="2">Leaf</tissue>
    </source>
</reference>
<accession>A0A922AML7</accession>
<dbReference type="CDD" id="cd00303">
    <property type="entry name" value="retropepsin_like"/>
    <property type="match status" value="1"/>
</dbReference>
<name>A0A922AML7_CARIL</name>
<dbReference type="Proteomes" id="UP000811246">
    <property type="component" value="Chromosome 13"/>
</dbReference>
<dbReference type="EMBL" id="CM031837">
    <property type="protein sequence ID" value="KAG6682446.1"/>
    <property type="molecule type" value="Genomic_DNA"/>
</dbReference>
<dbReference type="PANTHER" id="PTHR33240">
    <property type="entry name" value="OS08G0508500 PROTEIN"/>
    <property type="match status" value="1"/>
</dbReference>
<dbReference type="AlphaFoldDB" id="A0A922AML7"/>
<protein>
    <submittedName>
        <fullName evidence="2">Uncharacterized protein</fullName>
    </submittedName>
</protein>
<organism evidence="2 3">
    <name type="scientific">Carya illinoinensis</name>
    <name type="common">Pecan</name>
    <dbReference type="NCBI Taxonomy" id="32201"/>
    <lineage>
        <taxon>Eukaryota</taxon>
        <taxon>Viridiplantae</taxon>
        <taxon>Streptophyta</taxon>
        <taxon>Embryophyta</taxon>
        <taxon>Tracheophyta</taxon>
        <taxon>Spermatophyta</taxon>
        <taxon>Magnoliopsida</taxon>
        <taxon>eudicotyledons</taxon>
        <taxon>Gunneridae</taxon>
        <taxon>Pentapetalae</taxon>
        <taxon>rosids</taxon>
        <taxon>fabids</taxon>
        <taxon>Fagales</taxon>
        <taxon>Juglandaceae</taxon>
        <taxon>Carya</taxon>
    </lineage>
</organism>
<evidence type="ECO:0000256" key="1">
    <source>
        <dbReference type="SAM" id="MobiDB-lite"/>
    </source>
</evidence>
<comment type="caution">
    <text evidence="2">The sequence shown here is derived from an EMBL/GenBank/DDBJ whole genome shotgun (WGS) entry which is preliminary data.</text>
</comment>
<dbReference type="PANTHER" id="PTHR33240:SF17">
    <property type="entry name" value="EUKARYOTIC PEPTIDE CHAIN RELEASE FACTOR GTP-BINDING SUBUNIT-LIKE"/>
    <property type="match status" value="1"/>
</dbReference>
<sequence length="149" mass="16726">MLPLQPKFKYSQQRGHQSKQRTERRSPYLYPHEDALVVTLLVANYTTKRILVDNESLTDVLSWDAFTKMGIDPSQLRPSPTLLKGFSSDAIPHVGVITLPMSVRKGPYTTTTMTEFLVIKGPSSYNAILGHPTLNHLKAITSTYHLKSS</sequence>
<evidence type="ECO:0000313" key="3">
    <source>
        <dbReference type="Proteomes" id="UP000811246"/>
    </source>
</evidence>
<evidence type="ECO:0000313" key="2">
    <source>
        <dbReference type="EMBL" id="KAG6682446.1"/>
    </source>
</evidence>
<proteinExistence type="predicted"/>
<gene>
    <name evidence="2" type="ORF">I3842_13G141900</name>
</gene>
<feature type="region of interest" description="Disordered" evidence="1">
    <location>
        <begin position="1"/>
        <end position="26"/>
    </location>
</feature>